<accession>L5JYQ5</accession>
<dbReference type="EMBL" id="KB031072">
    <property type="protein sequence ID" value="ELK04440.1"/>
    <property type="molecule type" value="Genomic_DNA"/>
</dbReference>
<gene>
    <name evidence="2" type="ORF">PAL_GLEAN10024796</name>
</gene>
<keyword evidence="3" id="KW-1185">Reference proteome</keyword>
<evidence type="ECO:0000313" key="2">
    <source>
        <dbReference type="EMBL" id="ELK04440.1"/>
    </source>
</evidence>
<reference evidence="3" key="1">
    <citation type="journal article" date="2013" name="Science">
        <title>Comparative analysis of bat genomes provides insight into the evolution of flight and immunity.</title>
        <authorList>
            <person name="Zhang G."/>
            <person name="Cowled C."/>
            <person name="Shi Z."/>
            <person name="Huang Z."/>
            <person name="Bishop-Lilly K.A."/>
            <person name="Fang X."/>
            <person name="Wynne J.W."/>
            <person name="Xiong Z."/>
            <person name="Baker M.L."/>
            <person name="Zhao W."/>
            <person name="Tachedjian M."/>
            <person name="Zhu Y."/>
            <person name="Zhou P."/>
            <person name="Jiang X."/>
            <person name="Ng J."/>
            <person name="Yang L."/>
            <person name="Wu L."/>
            <person name="Xiao J."/>
            <person name="Feng Y."/>
            <person name="Chen Y."/>
            <person name="Sun X."/>
            <person name="Zhang Y."/>
            <person name="Marsh G.A."/>
            <person name="Crameri G."/>
            <person name="Broder C.C."/>
            <person name="Frey K.G."/>
            <person name="Wang L.F."/>
            <person name="Wang J."/>
        </authorList>
    </citation>
    <scope>NUCLEOTIDE SEQUENCE [LARGE SCALE GENOMIC DNA]</scope>
</reference>
<dbReference type="AlphaFoldDB" id="L5JYQ5"/>
<feature type="region of interest" description="Disordered" evidence="1">
    <location>
        <begin position="181"/>
        <end position="200"/>
    </location>
</feature>
<organism evidence="2 3">
    <name type="scientific">Pteropus alecto</name>
    <name type="common">Black flying fox</name>
    <dbReference type="NCBI Taxonomy" id="9402"/>
    <lineage>
        <taxon>Eukaryota</taxon>
        <taxon>Metazoa</taxon>
        <taxon>Chordata</taxon>
        <taxon>Craniata</taxon>
        <taxon>Vertebrata</taxon>
        <taxon>Euteleostomi</taxon>
        <taxon>Mammalia</taxon>
        <taxon>Eutheria</taxon>
        <taxon>Laurasiatheria</taxon>
        <taxon>Chiroptera</taxon>
        <taxon>Yinpterochiroptera</taxon>
        <taxon>Pteropodoidea</taxon>
        <taxon>Pteropodidae</taxon>
        <taxon>Pteropodinae</taxon>
        <taxon>Pteropus</taxon>
    </lineage>
</organism>
<dbReference type="Proteomes" id="UP000010552">
    <property type="component" value="Unassembled WGS sequence"/>
</dbReference>
<evidence type="ECO:0000313" key="3">
    <source>
        <dbReference type="Proteomes" id="UP000010552"/>
    </source>
</evidence>
<sequence>MTEDSHLCARFLAPSKHPPQALQEAAALPRGLRPRFLWTPVMQGSGAGLRRWHQVGEATLTHDAPGLWQQLCPENQATGATLHSGHRPLTLCPLGSGSFWALLLAQGQAEIPEKIKWHQNSNVTGTLKQTLHSGTPRSLVPSHPSDKPPAFICPPSVWPPPSDFLSPPHKLFHDTAFAGGRQTKRAGKRPEPGLEGDRGRLRRPMFHLPSRDICTCTPPPGGAKAGLSGVSGPEGQGWLTEALATSSATWAPASGRDQLITVSRPHTDFRWVSQWYRLVVVGAWLQRLSLLRPAVLGAGQGATKGPT</sequence>
<proteinExistence type="predicted"/>
<evidence type="ECO:0000256" key="1">
    <source>
        <dbReference type="SAM" id="MobiDB-lite"/>
    </source>
</evidence>
<dbReference type="InParanoid" id="L5JYQ5"/>
<name>L5JYQ5_PTEAL</name>
<feature type="compositionally biased region" description="Basic and acidic residues" evidence="1">
    <location>
        <begin position="188"/>
        <end position="199"/>
    </location>
</feature>
<protein>
    <submittedName>
        <fullName evidence="2">Uncharacterized protein</fullName>
    </submittedName>
</protein>